<gene>
    <name evidence="2" type="ORF">SAMN04489716_6706</name>
</gene>
<dbReference type="OrthoDB" id="3665898at2"/>
<dbReference type="STRING" id="113562.SAMN04489716_6706"/>
<feature type="transmembrane region" description="Helical" evidence="1">
    <location>
        <begin position="243"/>
        <end position="259"/>
    </location>
</feature>
<feature type="transmembrane region" description="Helical" evidence="1">
    <location>
        <begin position="144"/>
        <end position="163"/>
    </location>
</feature>
<feature type="transmembrane region" description="Helical" evidence="1">
    <location>
        <begin position="217"/>
        <end position="236"/>
    </location>
</feature>
<evidence type="ECO:0000256" key="1">
    <source>
        <dbReference type="SAM" id="Phobius"/>
    </source>
</evidence>
<evidence type="ECO:0000313" key="3">
    <source>
        <dbReference type="Proteomes" id="UP000198688"/>
    </source>
</evidence>
<evidence type="ECO:0000313" key="2">
    <source>
        <dbReference type="EMBL" id="SDT73557.1"/>
    </source>
</evidence>
<organism evidence="2 3">
    <name type="scientific">Actinoplanes derwentensis</name>
    <dbReference type="NCBI Taxonomy" id="113562"/>
    <lineage>
        <taxon>Bacteria</taxon>
        <taxon>Bacillati</taxon>
        <taxon>Actinomycetota</taxon>
        <taxon>Actinomycetes</taxon>
        <taxon>Micromonosporales</taxon>
        <taxon>Micromonosporaceae</taxon>
        <taxon>Actinoplanes</taxon>
    </lineage>
</organism>
<reference evidence="2 3" key="1">
    <citation type="submission" date="2016-10" db="EMBL/GenBank/DDBJ databases">
        <authorList>
            <person name="de Groot N.N."/>
        </authorList>
    </citation>
    <scope>NUCLEOTIDE SEQUENCE [LARGE SCALE GENOMIC DNA]</scope>
    <source>
        <strain evidence="2 3">DSM 43941</strain>
    </source>
</reference>
<dbReference type="Proteomes" id="UP000198688">
    <property type="component" value="Chromosome I"/>
</dbReference>
<feature type="transmembrane region" description="Helical" evidence="1">
    <location>
        <begin position="175"/>
        <end position="197"/>
    </location>
</feature>
<protein>
    <recommendedName>
        <fullName evidence="4">ABC-type transport system involved in multi-copper enzyme maturation, permease component</fullName>
    </recommendedName>
</protein>
<feature type="transmembrane region" description="Helical" evidence="1">
    <location>
        <begin position="34"/>
        <end position="53"/>
    </location>
</feature>
<dbReference type="AlphaFoldDB" id="A0A1H2CTF2"/>
<keyword evidence="1" id="KW-0812">Transmembrane</keyword>
<keyword evidence="3" id="KW-1185">Reference proteome</keyword>
<feature type="transmembrane region" description="Helical" evidence="1">
    <location>
        <begin position="107"/>
        <end position="132"/>
    </location>
</feature>
<proteinExistence type="predicted"/>
<keyword evidence="1" id="KW-0472">Membrane</keyword>
<accession>A0A1H2CTF2</accession>
<name>A0A1H2CTF2_9ACTN</name>
<dbReference type="RefSeq" id="WP_092550193.1">
    <property type="nucleotide sequence ID" value="NZ_BOMJ01000107.1"/>
</dbReference>
<keyword evidence="1" id="KW-1133">Transmembrane helix</keyword>
<sequence>MTVTMERIERPVPAPGVATAALARAEARRMWHSPYYWIGLILSVALSVVWSWTRMPTWETFHENIGMGSLILAANLLLATHLAAGRDHRAGAEEATRTMPADPGRRSLALLVTVPIAAVTGAVVYLAALLLLLPTWPVGQFDPWAALIATVIPAIGAAIGVAVGRLLPGVAVGPLTMVALVVVLFILLAAGMEMGRIQNHLFPVPFDMLDFGMVYPFGWHLLYLLGLLAVAIAAVCRPAVPKTSAVVAVVAVLFAGFAVQREADGVPDVIDSRVSVLAVAPEKLDCRTYEGVRYCALPGFGDWIEHWREAVEPAAELLPAAADRPSVRQIANSFDGEPMTPGHPEMIIGDTWGRMGVWAEDSRERMVRDYVATSVGILRRTDAGRWVSCDGAGQHRTVVAMWLLALATPEKDLAVPRIRYGQAETQAAETLLAKPREEVSRYLAEHWIEVLDPSASALAGLGVTITPPPIPVEPETPQDGQLFNPERGVCP</sequence>
<dbReference type="EMBL" id="LT629758">
    <property type="protein sequence ID" value="SDT73557.1"/>
    <property type="molecule type" value="Genomic_DNA"/>
</dbReference>
<feature type="transmembrane region" description="Helical" evidence="1">
    <location>
        <begin position="65"/>
        <end position="86"/>
    </location>
</feature>
<evidence type="ECO:0008006" key="4">
    <source>
        <dbReference type="Google" id="ProtNLM"/>
    </source>
</evidence>